<dbReference type="Proteomes" id="UP000828390">
    <property type="component" value="Unassembled WGS sequence"/>
</dbReference>
<organism evidence="1 2">
    <name type="scientific">Dreissena polymorpha</name>
    <name type="common">Zebra mussel</name>
    <name type="synonym">Mytilus polymorpha</name>
    <dbReference type="NCBI Taxonomy" id="45954"/>
    <lineage>
        <taxon>Eukaryota</taxon>
        <taxon>Metazoa</taxon>
        <taxon>Spiralia</taxon>
        <taxon>Lophotrochozoa</taxon>
        <taxon>Mollusca</taxon>
        <taxon>Bivalvia</taxon>
        <taxon>Autobranchia</taxon>
        <taxon>Heteroconchia</taxon>
        <taxon>Euheterodonta</taxon>
        <taxon>Imparidentia</taxon>
        <taxon>Neoheterodontei</taxon>
        <taxon>Myida</taxon>
        <taxon>Dreissenoidea</taxon>
        <taxon>Dreissenidae</taxon>
        <taxon>Dreissena</taxon>
    </lineage>
</organism>
<evidence type="ECO:0000313" key="1">
    <source>
        <dbReference type="EMBL" id="KAH3858024.1"/>
    </source>
</evidence>
<protein>
    <submittedName>
        <fullName evidence="1">Uncharacterized protein</fullName>
    </submittedName>
</protein>
<reference evidence="1" key="1">
    <citation type="journal article" date="2019" name="bioRxiv">
        <title>The Genome of the Zebra Mussel, Dreissena polymorpha: A Resource for Invasive Species Research.</title>
        <authorList>
            <person name="McCartney M.A."/>
            <person name="Auch B."/>
            <person name="Kono T."/>
            <person name="Mallez S."/>
            <person name="Zhang Y."/>
            <person name="Obille A."/>
            <person name="Becker A."/>
            <person name="Abrahante J.E."/>
            <person name="Garbe J."/>
            <person name="Badalamenti J.P."/>
            <person name="Herman A."/>
            <person name="Mangelson H."/>
            <person name="Liachko I."/>
            <person name="Sullivan S."/>
            <person name="Sone E.D."/>
            <person name="Koren S."/>
            <person name="Silverstein K.A.T."/>
            <person name="Beckman K.B."/>
            <person name="Gohl D.M."/>
        </authorList>
    </citation>
    <scope>NUCLEOTIDE SEQUENCE</scope>
    <source>
        <strain evidence="1">Duluth1</strain>
        <tissue evidence="1">Whole animal</tissue>
    </source>
</reference>
<evidence type="ECO:0000313" key="2">
    <source>
        <dbReference type="Proteomes" id="UP000828390"/>
    </source>
</evidence>
<dbReference type="AlphaFoldDB" id="A0A9D4LHT2"/>
<comment type="caution">
    <text evidence="1">The sequence shown here is derived from an EMBL/GenBank/DDBJ whole genome shotgun (WGS) entry which is preliminary data.</text>
</comment>
<proteinExistence type="predicted"/>
<name>A0A9D4LHT2_DREPO</name>
<reference evidence="1" key="2">
    <citation type="submission" date="2020-11" db="EMBL/GenBank/DDBJ databases">
        <authorList>
            <person name="McCartney M.A."/>
            <person name="Auch B."/>
            <person name="Kono T."/>
            <person name="Mallez S."/>
            <person name="Becker A."/>
            <person name="Gohl D.M."/>
            <person name="Silverstein K.A.T."/>
            <person name="Koren S."/>
            <person name="Bechman K.B."/>
            <person name="Herman A."/>
            <person name="Abrahante J.E."/>
            <person name="Garbe J."/>
        </authorList>
    </citation>
    <scope>NUCLEOTIDE SEQUENCE</scope>
    <source>
        <strain evidence="1">Duluth1</strain>
        <tissue evidence="1">Whole animal</tissue>
    </source>
</reference>
<dbReference type="EMBL" id="JAIWYP010000003">
    <property type="protein sequence ID" value="KAH3858024.1"/>
    <property type="molecule type" value="Genomic_DNA"/>
</dbReference>
<keyword evidence="2" id="KW-1185">Reference proteome</keyword>
<accession>A0A9D4LHT2</accession>
<sequence length="73" mass="8517">MLQVVSPSCTVLVYASSGLAILDPVSVCFKWSRQSLHRVSVCFKWSRHVILHPVSVYFKWSRHRMLLKATRRM</sequence>
<gene>
    <name evidence="1" type="ORF">DPMN_100643</name>
</gene>